<organism evidence="5 6">
    <name type="scientific">Gracilibacillus xinjiangensis</name>
    <dbReference type="NCBI Taxonomy" id="1193282"/>
    <lineage>
        <taxon>Bacteria</taxon>
        <taxon>Bacillati</taxon>
        <taxon>Bacillota</taxon>
        <taxon>Bacilli</taxon>
        <taxon>Bacillales</taxon>
        <taxon>Bacillaceae</taxon>
        <taxon>Gracilibacillus</taxon>
    </lineage>
</organism>
<dbReference type="Pfam" id="PF12848">
    <property type="entry name" value="ABC_tran_Xtn"/>
    <property type="match status" value="1"/>
</dbReference>
<keyword evidence="6" id="KW-1185">Reference proteome</keyword>
<sequence length="539" mass="60817">MLQATNVSLRFGDKKLFEDVNIKFTAGNCYGLIGANGAGKSTFLKILSGEIEPQTGHVSLGKGERLAVLKQDHFAYEEHEVLETVVMGHTRLYEVMKEKDEVYAKADFTEEDGMRAAELEGEFAEMNGWEAESDAAILLKGLGIGENLHSKKMAELTGSEKVKVLLAQALFGNPDILLLDEPTNHLDIQAIQWLEEFLINFENTVIVVSHDRHFLNKVCTHIADVDYGKIELFVGNYDFWYESSQLALQMAKDQNKKKEEKMKELQNFIARFSANASKSKQATSRKKMLENITLDDIKPSSRRYPYVAFQPGRDIGNDLLRVEGISKTIDGEKVLDNVSFILKPYDKVAFVGRNELAKTVLFDILMGEMEPDEGTYTWGVTTSQSYFPKDNSAFFEGNNMSLVEWLRQYSPEDQTETFLRGFLGRMLFSGEEALKKANVLSGGEKVRCMLSKMMLSNANVLVLDEPTNHLDLESITSVNNGLINFKGSVLFTSHDQQFINSIANRLIEITPTKVIDKEMSYDEYVADQKLQKEIAELYA</sequence>
<dbReference type="InterPro" id="IPR003593">
    <property type="entry name" value="AAA+_ATPase"/>
</dbReference>
<dbReference type="InterPro" id="IPR003439">
    <property type="entry name" value="ABC_transporter-like_ATP-bd"/>
</dbReference>
<evidence type="ECO:0000313" key="5">
    <source>
        <dbReference type="EMBL" id="MFC4402773.1"/>
    </source>
</evidence>
<keyword evidence="2 5" id="KW-0067">ATP-binding</keyword>
<dbReference type="GO" id="GO:0005524">
    <property type="term" value="F:ATP binding"/>
    <property type="evidence" value="ECO:0007669"/>
    <property type="project" value="UniProtKB-KW"/>
</dbReference>
<protein>
    <submittedName>
        <fullName evidence="5">ABC-F family ATP-binding cassette domain-containing protein</fullName>
    </submittedName>
</protein>
<dbReference type="Proteomes" id="UP001595882">
    <property type="component" value="Unassembled WGS sequence"/>
</dbReference>
<dbReference type="PANTHER" id="PTHR42855:SF2">
    <property type="entry name" value="DRUG RESISTANCE ABC TRANSPORTER,ATP-BINDING PROTEIN"/>
    <property type="match status" value="1"/>
</dbReference>
<evidence type="ECO:0000313" key="6">
    <source>
        <dbReference type="Proteomes" id="UP001595882"/>
    </source>
</evidence>
<evidence type="ECO:0000256" key="2">
    <source>
        <dbReference type="ARBA" id="ARBA00022840"/>
    </source>
</evidence>
<dbReference type="SUPFAM" id="SSF52540">
    <property type="entry name" value="P-loop containing nucleoside triphosphate hydrolases"/>
    <property type="match status" value="2"/>
</dbReference>
<name>A0ABV8WUX0_9BACI</name>
<keyword evidence="3" id="KW-0175">Coiled coil</keyword>
<accession>A0ABV8WUX0</accession>
<evidence type="ECO:0000256" key="1">
    <source>
        <dbReference type="ARBA" id="ARBA00022741"/>
    </source>
</evidence>
<dbReference type="PANTHER" id="PTHR42855">
    <property type="entry name" value="ABC TRANSPORTER ATP-BINDING SUBUNIT"/>
    <property type="match status" value="1"/>
</dbReference>
<evidence type="ECO:0000259" key="4">
    <source>
        <dbReference type="PROSITE" id="PS50893"/>
    </source>
</evidence>
<dbReference type="EMBL" id="JBHSDT010000004">
    <property type="protein sequence ID" value="MFC4402773.1"/>
    <property type="molecule type" value="Genomic_DNA"/>
</dbReference>
<gene>
    <name evidence="5" type="ORF">ACFOY7_06775</name>
</gene>
<proteinExistence type="predicted"/>
<dbReference type="InterPro" id="IPR027417">
    <property type="entry name" value="P-loop_NTPase"/>
</dbReference>
<feature type="domain" description="ABC transporter" evidence="4">
    <location>
        <begin position="2"/>
        <end position="252"/>
    </location>
</feature>
<comment type="caution">
    <text evidence="5">The sequence shown here is derived from an EMBL/GenBank/DDBJ whole genome shotgun (WGS) entry which is preliminary data.</text>
</comment>
<dbReference type="PROSITE" id="PS50893">
    <property type="entry name" value="ABC_TRANSPORTER_2"/>
    <property type="match status" value="2"/>
</dbReference>
<dbReference type="SMART" id="SM00382">
    <property type="entry name" value="AAA"/>
    <property type="match status" value="2"/>
</dbReference>
<keyword evidence="1" id="KW-0547">Nucleotide-binding</keyword>
<dbReference type="RefSeq" id="WP_390250675.1">
    <property type="nucleotide sequence ID" value="NZ_JBHSDT010000004.1"/>
</dbReference>
<reference evidence="6" key="1">
    <citation type="journal article" date="2019" name="Int. J. Syst. Evol. Microbiol.">
        <title>The Global Catalogue of Microorganisms (GCM) 10K type strain sequencing project: providing services to taxonomists for standard genome sequencing and annotation.</title>
        <authorList>
            <consortium name="The Broad Institute Genomics Platform"/>
            <consortium name="The Broad Institute Genome Sequencing Center for Infectious Disease"/>
            <person name="Wu L."/>
            <person name="Ma J."/>
        </authorList>
    </citation>
    <scope>NUCLEOTIDE SEQUENCE [LARGE SCALE GENOMIC DNA]</scope>
    <source>
        <strain evidence="6">CCUG 37865</strain>
    </source>
</reference>
<dbReference type="Gene3D" id="3.40.50.300">
    <property type="entry name" value="P-loop containing nucleotide triphosphate hydrolases"/>
    <property type="match status" value="2"/>
</dbReference>
<dbReference type="CDD" id="cd03221">
    <property type="entry name" value="ABCF_EF-3"/>
    <property type="match status" value="2"/>
</dbReference>
<feature type="coiled-coil region" evidence="3">
    <location>
        <begin position="241"/>
        <end position="275"/>
    </location>
</feature>
<feature type="domain" description="ABC transporter" evidence="4">
    <location>
        <begin position="320"/>
        <end position="536"/>
    </location>
</feature>
<evidence type="ECO:0000256" key="3">
    <source>
        <dbReference type="SAM" id="Coils"/>
    </source>
</evidence>
<dbReference type="InterPro" id="IPR032781">
    <property type="entry name" value="ABC_tran_Xtn"/>
</dbReference>
<dbReference type="Pfam" id="PF00005">
    <property type="entry name" value="ABC_tran"/>
    <property type="match status" value="2"/>
</dbReference>
<dbReference type="InterPro" id="IPR051309">
    <property type="entry name" value="ABCF_ATPase"/>
</dbReference>